<dbReference type="InParanoid" id="A0A0C3PMZ1"/>
<protein>
    <submittedName>
        <fullName evidence="1">Uncharacterized protein</fullName>
    </submittedName>
</protein>
<dbReference type="HOGENOM" id="CLU_2321288_0_0_1"/>
<dbReference type="EMBL" id="KN831954">
    <property type="protein sequence ID" value="KIO09729.1"/>
    <property type="molecule type" value="Genomic_DNA"/>
</dbReference>
<reference evidence="2" key="2">
    <citation type="submission" date="2015-01" db="EMBL/GenBank/DDBJ databases">
        <title>Evolutionary Origins and Diversification of the Mycorrhizal Mutualists.</title>
        <authorList>
            <consortium name="DOE Joint Genome Institute"/>
            <consortium name="Mycorrhizal Genomics Consortium"/>
            <person name="Kohler A."/>
            <person name="Kuo A."/>
            <person name="Nagy L.G."/>
            <person name="Floudas D."/>
            <person name="Copeland A."/>
            <person name="Barry K.W."/>
            <person name="Cichocki N."/>
            <person name="Veneault-Fourrey C."/>
            <person name="LaButti K."/>
            <person name="Lindquist E.A."/>
            <person name="Lipzen A."/>
            <person name="Lundell T."/>
            <person name="Morin E."/>
            <person name="Murat C."/>
            <person name="Riley R."/>
            <person name="Ohm R."/>
            <person name="Sun H."/>
            <person name="Tunlid A."/>
            <person name="Henrissat B."/>
            <person name="Grigoriev I.V."/>
            <person name="Hibbett D.S."/>
            <person name="Martin F."/>
        </authorList>
    </citation>
    <scope>NUCLEOTIDE SEQUENCE [LARGE SCALE GENOMIC DNA]</scope>
    <source>
        <strain evidence="2">Marx 270</strain>
    </source>
</reference>
<accession>A0A0C3PMZ1</accession>
<reference evidence="1 2" key="1">
    <citation type="submission" date="2014-04" db="EMBL/GenBank/DDBJ databases">
        <authorList>
            <consortium name="DOE Joint Genome Institute"/>
            <person name="Kuo A."/>
            <person name="Kohler A."/>
            <person name="Costa M.D."/>
            <person name="Nagy L.G."/>
            <person name="Floudas D."/>
            <person name="Copeland A."/>
            <person name="Barry K.W."/>
            <person name="Cichocki N."/>
            <person name="Veneault-Fourrey C."/>
            <person name="LaButti K."/>
            <person name="Lindquist E.A."/>
            <person name="Lipzen A."/>
            <person name="Lundell T."/>
            <person name="Morin E."/>
            <person name="Murat C."/>
            <person name="Sun H."/>
            <person name="Tunlid A."/>
            <person name="Henrissat B."/>
            <person name="Grigoriev I.V."/>
            <person name="Hibbett D.S."/>
            <person name="Martin F."/>
            <person name="Nordberg H.P."/>
            <person name="Cantor M.N."/>
            <person name="Hua S.X."/>
        </authorList>
    </citation>
    <scope>NUCLEOTIDE SEQUENCE [LARGE SCALE GENOMIC DNA]</scope>
    <source>
        <strain evidence="1 2">Marx 270</strain>
    </source>
</reference>
<name>A0A0C3PMZ1_PISTI</name>
<evidence type="ECO:0000313" key="1">
    <source>
        <dbReference type="EMBL" id="KIO09729.1"/>
    </source>
</evidence>
<dbReference type="AlphaFoldDB" id="A0A0C3PMZ1"/>
<organism evidence="1 2">
    <name type="scientific">Pisolithus tinctorius Marx 270</name>
    <dbReference type="NCBI Taxonomy" id="870435"/>
    <lineage>
        <taxon>Eukaryota</taxon>
        <taxon>Fungi</taxon>
        <taxon>Dikarya</taxon>
        <taxon>Basidiomycota</taxon>
        <taxon>Agaricomycotina</taxon>
        <taxon>Agaricomycetes</taxon>
        <taxon>Agaricomycetidae</taxon>
        <taxon>Boletales</taxon>
        <taxon>Sclerodermatineae</taxon>
        <taxon>Pisolithaceae</taxon>
        <taxon>Pisolithus</taxon>
    </lineage>
</organism>
<gene>
    <name evidence="1" type="ORF">M404DRAFT_996576</name>
</gene>
<sequence length="99" mass="10719">MESLKCSTPDMWHDSPPLVLSLPLDVQCSPSIAPNDTACSTQRVSCASRRGSDGVILMGSPLPHFFASRHLGVSRASGVPPAHLHELVHLSCVYFPRRV</sequence>
<keyword evidence="2" id="KW-1185">Reference proteome</keyword>
<dbReference type="Proteomes" id="UP000054217">
    <property type="component" value="Unassembled WGS sequence"/>
</dbReference>
<evidence type="ECO:0000313" key="2">
    <source>
        <dbReference type="Proteomes" id="UP000054217"/>
    </source>
</evidence>
<proteinExistence type="predicted"/>